<evidence type="ECO:0000313" key="2">
    <source>
        <dbReference type="EMBL" id="KJU81308.1"/>
    </source>
</evidence>
<organism evidence="2 3">
    <name type="scientific">Candidatus Magnetobacterium bavaricum</name>
    <dbReference type="NCBI Taxonomy" id="29290"/>
    <lineage>
        <taxon>Bacteria</taxon>
        <taxon>Pseudomonadati</taxon>
        <taxon>Nitrospirota</taxon>
        <taxon>Thermodesulfovibrionia</taxon>
        <taxon>Thermodesulfovibrionales</taxon>
        <taxon>Candidatus Magnetobacteriaceae</taxon>
        <taxon>Candidatus Magnetobacterium</taxon>
    </lineage>
</organism>
<reference evidence="2 3" key="1">
    <citation type="submission" date="2015-02" db="EMBL/GenBank/DDBJ databases">
        <title>Single-cell genomics of uncultivated deep-branching MTB reveals a conserved set of magnetosome genes.</title>
        <authorList>
            <person name="Kolinko S."/>
            <person name="Richter M."/>
            <person name="Glockner F.O."/>
            <person name="Brachmann A."/>
            <person name="Schuler D."/>
        </authorList>
    </citation>
    <scope>NUCLEOTIDE SEQUENCE [LARGE SCALE GENOMIC DNA]</scope>
    <source>
        <strain evidence="2">TM-1</strain>
    </source>
</reference>
<evidence type="ECO:0000259" key="1">
    <source>
        <dbReference type="Pfam" id="PF16363"/>
    </source>
</evidence>
<comment type="caution">
    <text evidence="2">The sequence shown here is derived from an EMBL/GenBank/DDBJ whole genome shotgun (WGS) entry which is preliminary data.</text>
</comment>
<dbReference type="Proteomes" id="UP000033423">
    <property type="component" value="Unassembled WGS sequence"/>
</dbReference>
<dbReference type="EMBL" id="LACI01002732">
    <property type="protein sequence ID" value="KJU81308.1"/>
    <property type="molecule type" value="Genomic_DNA"/>
</dbReference>
<dbReference type="SUPFAM" id="SSF51735">
    <property type="entry name" value="NAD(P)-binding Rossmann-fold domains"/>
    <property type="match status" value="1"/>
</dbReference>
<accession>A0A0F3GKW2</accession>
<proteinExistence type="predicted"/>
<dbReference type="AlphaFoldDB" id="A0A0F3GKW2"/>
<sequence>MILRNKRVLITGATGFIGFHLTSRILNEGAEVLILTRYKSLERSSRLVELWDRINVVEADIRNVDSLKQIKEIKPDIIYHLAAYNHVGDSFLHVNEALKTNCIGTANLLDAYDKYERFVYMSTSEIYGYQEEVPFRESSIPNPISPYAIGKYSGELYCRMKIRMQNYPIVILRPFNTFGPYQSTRAIIPEIIIKCLTGKPVESTEGIQTREFNYIDNQVDGLILAVEKDTAVGEIINIGAAEEISIRDLISKIHTMTESKSELRIGAIKYRPTEIWRMYCDNMKARDILDWTPKVNFDKGLRRTIKWFKEFKGNT</sequence>
<feature type="domain" description="NAD(P)-binding" evidence="1">
    <location>
        <begin position="9"/>
        <end position="304"/>
    </location>
</feature>
<name>A0A0F3GKW2_9BACT</name>
<dbReference type="InterPro" id="IPR016040">
    <property type="entry name" value="NAD(P)-bd_dom"/>
</dbReference>
<dbReference type="InterPro" id="IPR036291">
    <property type="entry name" value="NAD(P)-bd_dom_sf"/>
</dbReference>
<protein>
    <submittedName>
        <fullName evidence="2">NAD-dependent epimerase/dehydratase</fullName>
    </submittedName>
</protein>
<dbReference type="Gene3D" id="3.40.50.720">
    <property type="entry name" value="NAD(P)-binding Rossmann-like Domain"/>
    <property type="match status" value="1"/>
</dbReference>
<dbReference type="Pfam" id="PF16363">
    <property type="entry name" value="GDP_Man_Dehyd"/>
    <property type="match status" value="1"/>
</dbReference>
<dbReference type="PANTHER" id="PTHR43000">
    <property type="entry name" value="DTDP-D-GLUCOSE 4,6-DEHYDRATASE-RELATED"/>
    <property type="match status" value="1"/>
</dbReference>
<keyword evidence="3" id="KW-1185">Reference proteome</keyword>
<evidence type="ECO:0000313" key="3">
    <source>
        <dbReference type="Proteomes" id="UP000033423"/>
    </source>
</evidence>
<gene>
    <name evidence="2" type="ORF">MBAV_006441</name>
</gene>